<keyword evidence="1" id="KW-0812">Transmembrane</keyword>
<comment type="caution">
    <text evidence="2">The sequence shown here is derived from an EMBL/GenBank/DDBJ whole genome shotgun (WGS) entry which is preliminary data.</text>
</comment>
<dbReference type="RefSeq" id="WP_216572097.1">
    <property type="nucleotide sequence ID" value="NZ_JAHLOQ010000056.1"/>
</dbReference>
<keyword evidence="1" id="KW-1133">Transmembrane helix</keyword>
<feature type="transmembrane region" description="Helical" evidence="1">
    <location>
        <begin position="44"/>
        <end position="64"/>
    </location>
</feature>
<feature type="transmembrane region" description="Helical" evidence="1">
    <location>
        <begin position="6"/>
        <end position="32"/>
    </location>
</feature>
<sequence length="74" mass="8314">MDTNNLLMTGFVLTVGAMAIFISIISFGFMIMYQIRKKVKVNNYVKMIIFIAFIIGIILVFISGSKLDLKSLGF</sequence>
<keyword evidence="3" id="KW-1185">Reference proteome</keyword>
<reference evidence="2 3" key="1">
    <citation type="submission" date="2021-06" db="EMBL/GenBank/DDBJ databases">
        <authorList>
            <person name="Sun Q."/>
            <person name="Li D."/>
        </authorList>
    </citation>
    <scope>NUCLEOTIDE SEQUENCE [LARGE SCALE GENOMIC DNA]</scope>
    <source>
        <strain evidence="2 3">N19</strain>
    </source>
</reference>
<evidence type="ECO:0000313" key="2">
    <source>
        <dbReference type="EMBL" id="MBU5337411.1"/>
    </source>
</evidence>
<protein>
    <submittedName>
        <fullName evidence="2">Uncharacterized protein</fullName>
    </submittedName>
</protein>
<name>A0ABS6E1T5_9FIRM</name>
<dbReference type="EMBL" id="JAHLOQ010000056">
    <property type="protein sequence ID" value="MBU5337411.1"/>
    <property type="molecule type" value="Genomic_DNA"/>
</dbReference>
<proteinExistence type="predicted"/>
<accession>A0ABS6E1T5</accession>
<keyword evidence="1" id="KW-0472">Membrane</keyword>
<organism evidence="2 3">
    <name type="scientific">Intestinibacter bartlettii</name>
    <dbReference type="NCBI Taxonomy" id="261299"/>
    <lineage>
        <taxon>Bacteria</taxon>
        <taxon>Bacillati</taxon>
        <taxon>Bacillota</taxon>
        <taxon>Clostridia</taxon>
        <taxon>Peptostreptococcales</taxon>
        <taxon>Peptostreptococcaceae</taxon>
        <taxon>Intestinibacter</taxon>
    </lineage>
</organism>
<gene>
    <name evidence="2" type="ORF">KQI20_13260</name>
</gene>
<evidence type="ECO:0000313" key="3">
    <source>
        <dbReference type="Proteomes" id="UP001196301"/>
    </source>
</evidence>
<evidence type="ECO:0000256" key="1">
    <source>
        <dbReference type="SAM" id="Phobius"/>
    </source>
</evidence>
<dbReference type="Proteomes" id="UP001196301">
    <property type="component" value="Unassembled WGS sequence"/>
</dbReference>